<feature type="compositionally biased region" description="Low complexity" evidence="1">
    <location>
        <begin position="218"/>
        <end position="233"/>
    </location>
</feature>
<proteinExistence type="predicted"/>
<organism evidence="3">
    <name type="scientific">Lygus hesperus</name>
    <name type="common">Western plant bug</name>
    <dbReference type="NCBI Taxonomy" id="30085"/>
    <lineage>
        <taxon>Eukaryota</taxon>
        <taxon>Metazoa</taxon>
        <taxon>Ecdysozoa</taxon>
        <taxon>Arthropoda</taxon>
        <taxon>Hexapoda</taxon>
        <taxon>Insecta</taxon>
        <taxon>Pterygota</taxon>
        <taxon>Neoptera</taxon>
        <taxon>Paraneoptera</taxon>
        <taxon>Hemiptera</taxon>
        <taxon>Heteroptera</taxon>
        <taxon>Panheteroptera</taxon>
        <taxon>Cimicomorpha</taxon>
        <taxon>Miridae</taxon>
        <taxon>Mirini</taxon>
        <taxon>Lygus</taxon>
    </lineage>
</organism>
<protein>
    <submittedName>
        <fullName evidence="3">Centromere protein F</fullName>
    </submittedName>
</protein>
<reference evidence="3" key="1">
    <citation type="journal article" date="2014" name="PLoS ONE">
        <title>Transcriptome-Based Identification of ABC Transporters in the Western Tarnished Plant Bug Lygus hesperus.</title>
        <authorList>
            <person name="Hull J.J."/>
            <person name="Chaney K."/>
            <person name="Geib S.M."/>
            <person name="Fabrick J.A."/>
            <person name="Brent C.S."/>
            <person name="Walsh D."/>
            <person name="Lavine L.C."/>
        </authorList>
    </citation>
    <scope>NUCLEOTIDE SEQUENCE</scope>
</reference>
<keyword evidence="2" id="KW-0812">Transmembrane</keyword>
<evidence type="ECO:0000313" key="3">
    <source>
        <dbReference type="EMBL" id="JAG14704.1"/>
    </source>
</evidence>
<feature type="transmembrane region" description="Helical" evidence="2">
    <location>
        <begin position="535"/>
        <end position="555"/>
    </location>
</feature>
<evidence type="ECO:0000256" key="1">
    <source>
        <dbReference type="SAM" id="MobiDB-lite"/>
    </source>
</evidence>
<name>A0A0A9X405_LYGHE</name>
<gene>
    <name evidence="3" type="primary">CENPF</name>
    <name evidence="3" type="ORF">CM83_31417</name>
</gene>
<feature type="non-terminal residue" evidence="3">
    <location>
        <position position="1"/>
    </location>
</feature>
<keyword evidence="2" id="KW-1133">Transmembrane helix</keyword>
<accession>A0A0A9X405</accession>
<sequence length="576" mass="63632">VVADFAAQTTQKRSENMANKMKPLNESMAMLTTGQEACADEPVCGNFNFTEEDTPTGFPSIPSDDGTETYYSLEGDTITILQEEDEEVYEAAPDIIASVTDVQELVEAHEHEERDLEGTSAESTGEPNVVVDKEEHVADQGRNYVLLDTGDVISAPRSKVENHRPLETVEEETTSFILVIPNTEPETTRADGDHTYCLKPSYSGEKTSHGNNPVEFQPTLESPKTSTSTSPGSMNRVETELSAEALKTNVMIQLEGVEEPKEFNQEPSAPDDSPYQIEILADGRTVSIGDLQFEAYHLETDTDGNHNPLSLDEEYLKAMQMAVGMTLHAHSTFGMYGTNIQATDDPEVSPEYIAHVPGTFEMEEMTEKDWKNVPATDVGYPENSDGGETHRFIGRKEMIAKKEGISNPCFQGDNAHPITACEANACQVISDGSSASQENALEDERTFNDIVNQLRLESDVYNSDLEDITIMSLAKNDGEMVPELQTTKVVFGGVEELPYANVPFRPESLPVEKPRKSRCNICCLRVKKRVLSPEAIFLIFLLMFLVFCIIMRLVFNGTAHGHLPHYGNSPSPSTLH</sequence>
<reference evidence="3" key="2">
    <citation type="submission" date="2014-07" db="EMBL/GenBank/DDBJ databases">
        <authorList>
            <person name="Hull J."/>
        </authorList>
    </citation>
    <scope>NUCLEOTIDE SEQUENCE</scope>
</reference>
<dbReference type="EMBL" id="GBHO01028900">
    <property type="protein sequence ID" value="JAG14704.1"/>
    <property type="molecule type" value="Transcribed_RNA"/>
</dbReference>
<keyword evidence="2" id="KW-0472">Membrane</keyword>
<feature type="region of interest" description="Disordered" evidence="1">
    <location>
        <begin position="200"/>
        <end position="236"/>
    </location>
</feature>
<evidence type="ECO:0000256" key="2">
    <source>
        <dbReference type="SAM" id="Phobius"/>
    </source>
</evidence>
<dbReference type="AlphaFoldDB" id="A0A0A9X405"/>